<organism evidence="2 3">
    <name type="scientific">Scleropages formosus</name>
    <name type="common">Asian bonytongue</name>
    <name type="synonym">Osteoglossum formosum</name>
    <dbReference type="NCBI Taxonomy" id="113540"/>
    <lineage>
        <taxon>Eukaryota</taxon>
        <taxon>Metazoa</taxon>
        <taxon>Chordata</taxon>
        <taxon>Craniata</taxon>
        <taxon>Vertebrata</taxon>
        <taxon>Euteleostomi</taxon>
        <taxon>Actinopterygii</taxon>
        <taxon>Neopterygii</taxon>
        <taxon>Teleostei</taxon>
        <taxon>Osteoglossocephala</taxon>
        <taxon>Osteoglossomorpha</taxon>
        <taxon>Osteoglossiformes</taxon>
        <taxon>Osteoglossidae</taxon>
        <taxon>Scleropages</taxon>
    </lineage>
</organism>
<dbReference type="AlphaFoldDB" id="A0A0P7XNL4"/>
<comment type="caution">
    <text evidence="2">The sequence shown here is derived from an EMBL/GenBank/DDBJ whole genome shotgun (WGS) entry which is preliminary data.</text>
</comment>
<dbReference type="Proteomes" id="UP000034805">
    <property type="component" value="Unassembled WGS sequence"/>
</dbReference>
<name>A0A0P7XNL4_SCLFO</name>
<accession>A0A0P7XNL4</accession>
<protein>
    <submittedName>
        <fullName evidence="2">Uncharacterized protein</fullName>
    </submittedName>
</protein>
<feature type="region of interest" description="Disordered" evidence="1">
    <location>
        <begin position="1"/>
        <end position="111"/>
    </location>
</feature>
<gene>
    <name evidence="2" type="ORF">Z043_103720</name>
</gene>
<reference evidence="2 3" key="1">
    <citation type="submission" date="2015-08" db="EMBL/GenBank/DDBJ databases">
        <title>The genome of the Asian arowana (Scleropages formosus).</title>
        <authorList>
            <person name="Tan M.H."/>
            <person name="Gan H.M."/>
            <person name="Croft L.J."/>
            <person name="Austin C.M."/>
        </authorList>
    </citation>
    <scope>NUCLEOTIDE SEQUENCE [LARGE SCALE GENOMIC DNA]</scope>
    <source>
        <strain evidence="2">Aro1</strain>
    </source>
</reference>
<evidence type="ECO:0000256" key="1">
    <source>
        <dbReference type="SAM" id="MobiDB-lite"/>
    </source>
</evidence>
<feature type="compositionally biased region" description="Acidic residues" evidence="1">
    <location>
        <begin position="22"/>
        <end position="53"/>
    </location>
</feature>
<sequence>MKRRNTRARVAPVKTKRARLEPEEEESESQEEEPEEEEEPEDEEEEEPEEEEVSQSVKQTKVVTGRRKSTRVNTRNQGRRTVLYNDDSDDDGESTTTDPLNLGRSRSGRVRRMTEKARLKNGRRCKEGSRSIGHLSPERVAHSRANGVNPLASQASQRHFSLFGSLSINEELLRQVLQIPQEGWWQREQVGAGQHAGDLFVLPPSDPPQQQGALLIQVLGFYTSIFFSLRF</sequence>
<evidence type="ECO:0000313" key="2">
    <source>
        <dbReference type="EMBL" id="KPP76895.1"/>
    </source>
</evidence>
<proteinExistence type="predicted"/>
<dbReference type="EMBL" id="JARO02000952">
    <property type="protein sequence ID" value="KPP76895.1"/>
    <property type="molecule type" value="Genomic_DNA"/>
</dbReference>
<evidence type="ECO:0000313" key="3">
    <source>
        <dbReference type="Proteomes" id="UP000034805"/>
    </source>
</evidence>